<dbReference type="Gene3D" id="3.10.490.10">
    <property type="entry name" value="Gamma-glutamyl cyclotransferase-like"/>
    <property type="match status" value="1"/>
</dbReference>
<gene>
    <name evidence="5" type="ORF">BO80DRAFT_470824</name>
</gene>
<dbReference type="VEuPathDB" id="FungiDB:BO80DRAFT_470824"/>
<dbReference type="PANTHER" id="PTHR31544">
    <property type="entry name" value="AIG2-LIKE PROTEIN D"/>
    <property type="match status" value="1"/>
</dbReference>
<protein>
    <recommendedName>
        <fullName evidence="3">Putative gamma-glutamylcyclotransferase</fullName>
    </recommendedName>
</protein>
<reference evidence="5 6" key="1">
    <citation type="submission" date="2018-02" db="EMBL/GenBank/DDBJ databases">
        <title>The genomes of Aspergillus section Nigri reveals drivers in fungal speciation.</title>
        <authorList>
            <consortium name="DOE Joint Genome Institute"/>
            <person name="Vesth T.C."/>
            <person name="Nybo J."/>
            <person name="Theobald S."/>
            <person name="Brandl J."/>
            <person name="Frisvad J.C."/>
            <person name="Nielsen K.F."/>
            <person name="Lyhne E.K."/>
            <person name="Kogle M.E."/>
            <person name="Kuo A."/>
            <person name="Riley R."/>
            <person name="Clum A."/>
            <person name="Nolan M."/>
            <person name="Lipzen A."/>
            <person name="Salamov A."/>
            <person name="Henrissat B."/>
            <person name="Wiebenga A."/>
            <person name="De vries R.P."/>
            <person name="Grigoriev I.V."/>
            <person name="Mortensen U.H."/>
            <person name="Andersen M.R."/>
            <person name="Baker S.E."/>
        </authorList>
    </citation>
    <scope>NUCLEOTIDE SEQUENCE [LARGE SCALE GENOMIC DNA]</scope>
    <source>
        <strain evidence="5 6">CBS 121593</strain>
    </source>
</reference>
<evidence type="ECO:0000313" key="6">
    <source>
        <dbReference type="Proteomes" id="UP000249402"/>
    </source>
</evidence>
<keyword evidence="2" id="KW-0808">Transferase</keyword>
<dbReference type="InterPro" id="IPR009288">
    <property type="entry name" value="AIG2-like_dom"/>
</dbReference>
<accession>A0A395H6M6</accession>
<name>A0A395H6M6_9EURO</name>
<evidence type="ECO:0000256" key="1">
    <source>
        <dbReference type="ARBA" id="ARBA00008861"/>
    </source>
</evidence>
<dbReference type="RefSeq" id="XP_025577500.1">
    <property type="nucleotide sequence ID" value="XM_025723078.1"/>
</dbReference>
<dbReference type="Pfam" id="PF06094">
    <property type="entry name" value="GGACT"/>
    <property type="match status" value="1"/>
</dbReference>
<evidence type="ECO:0000256" key="3">
    <source>
        <dbReference type="ARBA" id="ARBA00030602"/>
    </source>
</evidence>
<sequence>MVLEVMLFQKDGRKVQQESARSPTINISGALADCSYPDKQLSYQNAYFLELPPTKSSREILCSSLPGSKAQTLSHPRTGSKASTNLRTPLAGIYLPGVYTGVKNGRMASLATNRQTSSLPQISAATTQEEPANTHQRPDLFQTRCFFFYGSLGDPTILTKVLRLRDRPALRPATIMEHGMKLWGEYPALLDGRPEIPIHGVAYEVRSQEDEDRLVEYETDMYRKKGCLIEFRDGSKVPGVTFVWNADPGLLRDGGSELKDWLFDQRDIGES</sequence>
<dbReference type="InterPro" id="IPR045038">
    <property type="entry name" value="AIG2-like"/>
</dbReference>
<evidence type="ECO:0000256" key="2">
    <source>
        <dbReference type="ARBA" id="ARBA00022679"/>
    </source>
</evidence>
<dbReference type="SUPFAM" id="SSF110857">
    <property type="entry name" value="Gamma-glutamyl cyclotransferase-like"/>
    <property type="match status" value="1"/>
</dbReference>
<dbReference type="GeneID" id="37227943"/>
<evidence type="ECO:0000259" key="4">
    <source>
        <dbReference type="Pfam" id="PF06094"/>
    </source>
</evidence>
<dbReference type="GO" id="GO:0016740">
    <property type="term" value="F:transferase activity"/>
    <property type="evidence" value="ECO:0007669"/>
    <property type="project" value="UniProtKB-KW"/>
</dbReference>
<dbReference type="CDD" id="cd06661">
    <property type="entry name" value="GGCT_like"/>
    <property type="match status" value="1"/>
</dbReference>
<dbReference type="OrthoDB" id="3262926at2759"/>
<proteinExistence type="inferred from homology"/>
<dbReference type="PANTHER" id="PTHR31544:SF4">
    <property type="entry name" value="GAMMA-GLUTAMYLCYCLOTRANSFERASE-RELATED"/>
    <property type="match status" value="1"/>
</dbReference>
<dbReference type="AlphaFoldDB" id="A0A395H6M6"/>
<comment type="similarity">
    <text evidence="1">Belongs to the gamma-glutamylcyclotransferase family.</text>
</comment>
<organism evidence="5 6">
    <name type="scientific">Aspergillus ibericus CBS 121593</name>
    <dbReference type="NCBI Taxonomy" id="1448316"/>
    <lineage>
        <taxon>Eukaryota</taxon>
        <taxon>Fungi</taxon>
        <taxon>Dikarya</taxon>
        <taxon>Ascomycota</taxon>
        <taxon>Pezizomycotina</taxon>
        <taxon>Eurotiomycetes</taxon>
        <taxon>Eurotiomycetidae</taxon>
        <taxon>Eurotiales</taxon>
        <taxon>Aspergillaceae</taxon>
        <taxon>Aspergillus</taxon>
        <taxon>Aspergillus subgen. Circumdati</taxon>
    </lineage>
</organism>
<feature type="domain" description="Gamma-glutamylcyclotransferase AIG2-like" evidence="4">
    <location>
        <begin position="146"/>
        <end position="261"/>
    </location>
</feature>
<dbReference type="InterPro" id="IPR036568">
    <property type="entry name" value="GGCT-like_sf"/>
</dbReference>
<keyword evidence="6" id="KW-1185">Reference proteome</keyword>
<dbReference type="Proteomes" id="UP000249402">
    <property type="component" value="Unassembled WGS sequence"/>
</dbReference>
<dbReference type="InterPro" id="IPR013024">
    <property type="entry name" value="GGCT-like"/>
</dbReference>
<dbReference type="EMBL" id="KZ824428">
    <property type="protein sequence ID" value="RAL03173.1"/>
    <property type="molecule type" value="Genomic_DNA"/>
</dbReference>
<evidence type="ECO:0000313" key="5">
    <source>
        <dbReference type="EMBL" id="RAL03173.1"/>
    </source>
</evidence>